<feature type="domain" description="Carboxymuconolactone decarboxylase-like" evidence="1">
    <location>
        <begin position="34"/>
        <end position="117"/>
    </location>
</feature>
<dbReference type="Gene3D" id="1.20.1290.10">
    <property type="entry name" value="AhpD-like"/>
    <property type="match status" value="1"/>
</dbReference>
<evidence type="ECO:0000259" key="1">
    <source>
        <dbReference type="Pfam" id="PF02627"/>
    </source>
</evidence>
<dbReference type="InterPro" id="IPR003779">
    <property type="entry name" value="CMD-like"/>
</dbReference>
<proteinExistence type="predicted"/>
<accession>A0A402B551</accession>
<dbReference type="RefSeq" id="WP_126626926.1">
    <property type="nucleotide sequence ID" value="NZ_BIFT01000001.1"/>
</dbReference>
<gene>
    <name evidence="2" type="ORF">KDA_19580</name>
</gene>
<dbReference type="EMBL" id="BIFT01000001">
    <property type="protein sequence ID" value="GCE26474.1"/>
    <property type="molecule type" value="Genomic_DNA"/>
</dbReference>
<dbReference type="InterPro" id="IPR029032">
    <property type="entry name" value="AhpD-like"/>
</dbReference>
<organism evidence="2 3">
    <name type="scientific">Dictyobacter alpinus</name>
    <dbReference type="NCBI Taxonomy" id="2014873"/>
    <lineage>
        <taxon>Bacteria</taxon>
        <taxon>Bacillati</taxon>
        <taxon>Chloroflexota</taxon>
        <taxon>Ktedonobacteria</taxon>
        <taxon>Ktedonobacterales</taxon>
        <taxon>Dictyobacteraceae</taxon>
        <taxon>Dictyobacter</taxon>
    </lineage>
</organism>
<evidence type="ECO:0000313" key="2">
    <source>
        <dbReference type="EMBL" id="GCE26474.1"/>
    </source>
</evidence>
<dbReference type="PANTHER" id="PTHR33570:SF10">
    <property type="entry name" value="GAMMA-CARBOXYMUCONOLACTONE DECARBOXYLASE"/>
    <property type="match status" value="1"/>
</dbReference>
<dbReference type="Pfam" id="PF02627">
    <property type="entry name" value="CMD"/>
    <property type="match status" value="1"/>
</dbReference>
<comment type="caution">
    <text evidence="2">The sequence shown here is derived from an EMBL/GenBank/DDBJ whole genome shotgun (WGS) entry which is preliminary data.</text>
</comment>
<evidence type="ECO:0000313" key="3">
    <source>
        <dbReference type="Proteomes" id="UP000287171"/>
    </source>
</evidence>
<dbReference type="InterPro" id="IPR052512">
    <property type="entry name" value="4CMD/NDH-1_regulator"/>
</dbReference>
<dbReference type="SUPFAM" id="SSF69118">
    <property type="entry name" value="AhpD-like"/>
    <property type="match status" value="1"/>
</dbReference>
<protein>
    <submittedName>
        <fullName evidence="2">4-carboxymuconolactone decarboxylase</fullName>
    </submittedName>
</protein>
<name>A0A402B551_9CHLR</name>
<dbReference type="PANTHER" id="PTHR33570">
    <property type="entry name" value="4-CARBOXYMUCONOLACTONE DECARBOXYLASE FAMILY PROTEIN"/>
    <property type="match status" value="1"/>
</dbReference>
<dbReference type="OrthoDB" id="9802489at2"/>
<keyword evidence="3" id="KW-1185">Reference proteome</keyword>
<dbReference type="AlphaFoldDB" id="A0A402B551"/>
<dbReference type="Proteomes" id="UP000287171">
    <property type="component" value="Unassembled WGS sequence"/>
</dbReference>
<sequence length="127" mass="13887">MTTPTETTRYERGLAKLAEVDGNAGQRVVDNLGDLGRYIVEFAFGDIYSRPGLSLREREIATVAILTALGGREPQLRVHMEAALNVGISLQELEEIILQTVPYAGFPTAINATNVLTRLKSEMPSQV</sequence>
<dbReference type="GO" id="GO:0051920">
    <property type="term" value="F:peroxiredoxin activity"/>
    <property type="evidence" value="ECO:0007669"/>
    <property type="project" value="InterPro"/>
</dbReference>
<reference evidence="3" key="1">
    <citation type="submission" date="2018-12" db="EMBL/GenBank/DDBJ databases">
        <title>Tengunoibacter tsumagoiensis gen. nov., sp. nov., Dictyobacter kobayashii sp. nov., D. alpinus sp. nov., and D. joshuensis sp. nov. and description of Dictyobacteraceae fam. nov. within the order Ktedonobacterales isolated from Tengu-no-mugimeshi.</title>
        <authorList>
            <person name="Wang C.M."/>
            <person name="Zheng Y."/>
            <person name="Sakai Y."/>
            <person name="Toyoda A."/>
            <person name="Minakuchi Y."/>
            <person name="Abe K."/>
            <person name="Yokota A."/>
            <person name="Yabe S."/>
        </authorList>
    </citation>
    <scope>NUCLEOTIDE SEQUENCE [LARGE SCALE GENOMIC DNA]</scope>
    <source>
        <strain evidence="3">Uno16</strain>
    </source>
</reference>